<feature type="domain" description="Tetrahydrofolate dehydrogenase/cyclohydrolase catalytic" evidence="12">
    <location>
        <begin position="6"/>
        <end position="119"/>
    </location>
</feature>
<dbReference type="InterPro" id="IPR020631">
    <property type="entry name" value="THF_DH/CycHdrlase_NAD-bd_dom"/>
</dbReference>
<evidence type="ECO:0000259" key="13">
    <source>
        <dbReference type="Pfam" id="PF02882"/>
    </source>
</evidence>
<keyword evidence="6 11" id="KW-0521">NADP</keyword>
<dbReference type="AlphaFoldDB" id="A0A7C2ASC2"/>
<dbReference type="SUPFAM" id="SSF51735">
    <property type="entry name" value="NAD(P)-binding Rossmann-fold domains"/>
    <property type="match status" value="1"/>
</dbReference>
<evidence type="ECO:0000256" key="4">
    <source>
        <dbReference type="ARBA" id="ARBA00022755"/>
    </source>
</evidence>
<proteinExistence type="inferred from homology"/>
<dbReference type="GO" id="GO:0000105">
    <property type="term" value="P:L-histidine biosynthetic process"/>
    <property type="evidence" value="ECO:0007669"/>
    <property type="project" value="UniProtKB-KW"/>
</dbReference>
<keyword evidence="10 11" id="KW-0511">Multifunctional enzyme</keyword>
<dbReference type="InterPro" id="IPR020630">
    <property type="entry name" value="THF_DH/CycHdrlase_cat_dom"/>
</dbReference>
<comment type="subunit">
    <text evidence="11">Homodimer.</text>
</comment>
<dbReference type="EC" id="1.5.1.5" evidence="11"/>
<dbReference type="GO" id="GO:0009086">
    <property type="term" value="P:methionine biosynthetic process"/>
    <property type="evidence" value="ECO:0007669"/>
    <property type="project" value="UniProtKB-KW"/>
</dbReference>
<dbReference type="UniPathway" id="UPA00193"/>
<sequence length="284" mass="30179">MPAQLLTGTPVVEQLHARIRSILQNLPLDAPRPTLALLVPRDPSAQAYARAIRKQFSNLLLEVRAFALEDQLEESDFLRLLKQLDSDTSVTGILALQPLPPRISRSTLSQAMPPAKDVDGVSYEQQGRLALGTPTIAPSTPLGGMLLLRHYGITVAGRHAVVIGRSPIVGRPLALLLLMADATVTICHTRTLDLARFTRQADLLFAAAGRPGLVTPDMVKPGAVVVDFGVSVIDGRLVGDVDPAVAEVASALTPVPGGTGPVTTAVLACNLLRLAGLWPEEQLF</sequence>
<dbReference type="GO" id="GO:0035999">
    <property type="term" value="P:tetrahydrofolate interconversion"/>
    <property type="evidence" value="ECO:0007669"/>
    <property type="project" value="UniProtKB-UniRule"/>
</dbReference>
<evidence type="ECO:0000256" key="11">
    <source>
        <dbReference type="HAMAP-Rule" id="MF_01576"/>
    </source>
</evidence>
<dbReference type="GO" id="GO:0006164">
    <property type="term" value="P:purine nucleotide biosynthetic process"/>
    <property type="evidence" value="ECO:0007669"/>
    <property type="project" value="UniProtKB-KW"/>
</dbReference>
<evidence type="ECO:0000256" key="10">
    <source>
        <dbReference type="ARBA" id="ARBA00023268"/>
    </source>
</evidence>
<feature type="binding site" evidence="11">
    <location>
        <position position="230"/>
    </location>
    <ligand>
        <name>NADP(+)</name>
        <dbReference type="ChEBI" id="CHEBI:58349"/>
    </ligand>
</feature>
<comment type="caution">
    <text evidence="14">The sequence shown here is derived from an EMBL/GenBank/DDBJ whole genome shotgun (WGS) entry which is preliminary data.</text>
</comment>
<organism evidence="14">
    <name type="scientific">Thermomicrobium roseum</name>
    <dbReference type="NCBI Taxonomy" id="500"/>
    <lineage>
        <taxon>Bacteria</taxon>
        <taxon>Pseudomonadati</taxon>
        <taxon>Thermomicrobiota</taxon>
        <taxon>Thermomicrobia</taxon>
        <taxon>Thermomicrobiales</taxon>
        <taxon>Thermomicrobiaceae</taxon>
        <taxon>Thermomicrobium</taxon>
    </lineage>
</organism>
<feature type="domain" description="Tetrahydrofolate dehydrogenase/cyclohydrolase NAD(P)-binding" evidence="13">
    <location>
        <begin position="138"/>
        <end position="274"/>
    </location>
</feature>
<keyword evidence="2 11" id="KW-0554">One-carbon metabolism</keyword>
<evidence type="ECO:0000256" key="1">
    <source>
        <dbReference type="ARBA" id="ARBA00004777"/>
    </source>
</evidence>
<comment type="catalytic activity">
    <reaction evidence="11">
        <text>(6R)-5,10-methenyltetrahydrofolate + H2O = (6R)-10-formyltetrahydrofolate + H(+)</text>
        <dbReference type="Rhea" id="RHEA:23700"/>
        <dbReference type="ChEBI" id="CHEBI:15377"/>
        <dbReference type="ChEBI" id="CHEBI:15378"/>
        <dbReference type="ChEBI" id="CHEBI:57455"/>
        <dbReference type="ChEBI" id="CHEBI:195366"/>
        <dbReference type="EC" id="3.5.4.9"/>
    </reaction>
</comment>
<dbReference type="GO" id="GO:0004477">
    <property type="term" value="F:methenyltetrahydrofolate cyclohydrolase activity"/>
    <property type="evidence" value="ECO:0007669"/>
    <property type="project" value="UniProtKB-UniRule"/>
</dbReference>
<dbReference type="InterPro" id="IPR036291">
    <property type="entry name" value="NAD(P)-bd_dom_sf"/>
</dbReference>
<name>A0A7C2ASC2_THERO</name>
<dbReference type="EC" id="3.5.4.9" evidence="11"/>
<evidence type="ECO:0000256" key="3">
    <source>
        <dbReference type="ARBA" id="ARBA00022605"/>
    </source>
</evidence>
<comment type="similarity">
    <text evidence="11">Belongs to the tetrahydrofolate dehydrogenase/cyclohydrolase family.</text>
</comment>
<comment type="function">
    <text evidence="11">Catalyzes the oxidation of 5,10-methylenetetrahydrofolate to 5,10-methenyltetrahydrofolate and then the hydrolysis of 5,10-methenyltetrahydrofolate to 10-formyltetrahydrofolate.</text>
</comment>
<evidence type="ECO:0000256" key="5">
    <source>
        <dbReference type="ARBA" id="ARBA00022801"/>
    </source>
</evidence>
<feature type="binding site" evidence="11">
    <location>
        <begin position="164"/>
        <end position="166"/>
    </location>
    <ligand>
        <name>NADP(+)</name>
        <dbReference type="ChEBI" id="CHEBI:58349"/>
    </ligand>
</feature>
<dbReference type="GO" id="GO:0005829">
    <property type="term" value="C:cytosol"/>
    <property type="evidence" value="ECO:0007669"/>
    <property type="project" value="TreeGrafter"/>
</dbReference>
<evidence type="ECO:0000256" key="8">
    <source>
        <dbReference type="ARBA" id="ARBA00023102"/>
    </source>
</evidence>
<evidence type="ECO:0000256" key="2">
    <source>
        <dbReference type="ARBA" id="ARBA00022563"/>
    </source>
</evidence>
<reference evidence="14" key="1">
    <citation type="journal article" date="2020" name="mSystems">
        <title>Genome- and Community-Level Interaction Insights into Carbon Utilization and Element Cycling Functions of Hydrothermarchaeota in Hydrothermal Sediment.</title>
        <authorList>
            <person name="Zhou Z."/>
            <person name="Liu Y."/>
            <person name="Xu W."/>
            <person name="Pan J."/>
            <person name="Luo Z.H."/>
            <person name="Li M."/>
        </authorList>
    </citation>
    <scope>NUCLEOTIDE SEQUENCE [LARGE SCALE GENOMIC DNA]</scope>
    <source>
        <strain evidence="14">SpSt-222</strain>
    </source>
</reference>
<dbReference type="Pfam" id="PF00763">
    <property type="entry name" value="THF_DHG_CYH"/>
    <property type="match status" value="1"/>
</dbReference>
<dbReference type="Pfam" id="PF02882">
    <property type="entry name" value="THF_DHG_CYH_C"/>
    <property type="match status" value="1"/>
</dbReference>
<comment type="catalytic activity">
    <reaction evidence="11">
        <text>(6R)-5,10-methylene-5,6,7,8-tetrahydrofolate + NADP(+) = (6R)-5,10-methenyltetrahydrofolate + NADPH</text>
        <dbReference type="Rhea" id="RHEA:22812"/>
        <dbReference type="ChEBI" id="CHEBI:15636"/>
        <dbReference type="ChEBI" id="CHEBI:57455"/>
        <dbReference type="ChEBI" id="CHEBI:57783"/>
        <dbReference type="ChEBI" id="CHEBI:58349"/>
        <dbReference type="EC" id="1.5.1.5"/>
    </reaction>
</comment>
<keyword evidence="3 11" id="KW-0028">Amino-acid biosynthesis</keyword>
<protein>
    <recommendedName>
        <fullName evidence="11">Bifunctional protein FolD</fullName>
    </recommendedName>
    <domain>
        <recommendedName>
            <fullName evidence="11">Methylenetetrahydrofolate dehydrogenase</fullName>
            <ecNumber evidence="11">1.5.1.5</ecNumber>
        </recommendedName>
    </domain>
    <domain>
        <recommendedName>
            <fullName evidence="11">Methenyltetrahydrofolate cyclohydrolase</fullName>
            <ecNumber evidence="11">3.5.4.9</ecNumber>
        </recommendedName>
    </domain>
</protein>
<dbReference type="InterPro" id="IPR000672">
    <property type="entry name" value="THF_DH/CycHdrlase"/>
</dbReference>
<dbReference type="InterPro" id="IPR046346">
    <property type="entry name" value="Aminoacid_DH-like_N_sf"/>
</dbReference>
<dbReference type="GO" id="GO:0004488">
    <property type="term" value="F:methylenetetrahydrofolate dehydrogenase (NADP+) activity"/>
    <property type="evidence" value="ECO:0007669"/>
    <property type="project" value="UniProtKB-UniRule"/>
</dbReference>
<evidence type="ECO:0000256" key="7">
    <source>
        <dbReference type="ARBA" id="ARBA00023002"/>
    </source>
</evidence>
<keyword evidence="8 11" id="KW-0368">Histidine biosynthesis</keyword>
<dbReference type="PANTHER" id="PTHR48099">
    <property type="entry name" value="C-1-TETRAHYDROFOLATE SYNTHASE, CYTOPLASMIC-RELATED"/>
    <property type="match status" value="1"/>
</dbReference>
<evidence type="ECO:0000256" key="9">
    <source>
        <dbReference type="ARBA" id="ARBA00023167"/>
    </source>
</evidence>
<dbReference type="HAMAP" id="MF_01576">
    <property type="entry name" value="THF_DHG_CYH"/>
    <property type="match status" value="1"/>
</dbReference>
<keyword evidence="4 11" id="KW-0658">Purine biosynthesis</keyword>
<dbReference type="Gene3D" id="3.40.50.720">
    <property type="entry name" value="NAD(P)-binding Rossmann-like Domain"/>
    <property type="match status" value="1"/>
</dbReference>
<keyword evidence="5 11" id="KW-0378">Hydrolase</keyword>
<comment type="pathway">
    <text evidence="1 11">One-carbon metabolism; tetrahydrofolate interconversion.</text>
</comment>
<dbReference type="PANTHER" id="PTHR48099:SF5">
    <property type="entry name" value="C-1-TETRAHYDROFOLATE SYNTHASE, CYTOPLASMIC"/>
    <property type="match status" value="1"/>
</dbReference>
<evidence type="ECO:0000313" key="14">
    <source>
        <dbReference type="EMBL" id="HEF64882.1"/>
    </source>
</evidence>
<dbReference type="Gene3D" id="3.40.50.10860">
    <property type="entry name" value="Leucine Dehydrogenase, chain A, domain 1"/>
    <property type="match status" value="1"/>
</dbReference>
<keyword evidence="9 11" id="KW-0486">Methionine biosynthesis</keyword>
<evidence type="ECO:0000256" key="6">
    <source>
        <dbReference type="ARBA" id="ARBA00022857"/>
    </source>
</evidence>
<dbReference type="CDD" id="cd01080">
    <property type="entry name" value="NAD_bind_m-THF_DH_Cyclohyd"/>
    <property type="match status" value="1"/>
</dbReference>
<evidence type="ECO:0000259" key="12">
    <source>
        <dbReference type="Pfam" id="PF00763"/>
    </source>
</evidence>
<dbReference type="SUPFAM" id="SSF53223">
    <property type="entry name" value="Aminoacid dehydrogenase-like, N-terminal domain"/>
    <property type="match status" value="1"/>
</dbReference>
<comment type="caution">
    <text evidence="11">Lacks conserved residue(s) required for the propagation of feature annotation.</text>
</comment>
<dbReference type="EMBL" id="DSJL01000009">
    <property type="protein sequence ID" value="HEF64882.1"/>
    <property type="molecule type" value="Genomic_DNA"/>
</dbReference>
<gene>
    <name evidence="11" type="primary">folD</name>
    <name evidence="14" type="ORF">ENP47_04695</name>
</gene>
<accession>A0A7C2ASC2</accession>
<keyword evidence="7 11" id="KW-0560">Oxidoreductase</keyword>
<dbReference type="PRINTS" id="PR00085">
    <property type="entry name" value="THFDHDRGNASE"/>
</dbReference>